<evidence type="ECO:0000313" key="12">
    <source>
        <dbReference type="EMBL" id="KAK9865807.1"/>
    </source>
</evidence>
<accession>A0AAW1T9P9</accession>
<dbReference type="Proteomes" id="UP001485043">
    <property type="component" value="Unassembled WGS sequence"/>
</dbReference>
<dbReference type="Pfam" id="PF08370">
    <property type="entry name" value="PDR_assoc"/>
    <property type="match status" value="1"/>
</dbReference>
<keyword evidence="5" id="KW-0677">Repeat</keyword>
<evidence type="ECO:0000259" key="11">
    <source>
        <dbReference type="PROSITE" id="PS50893"/>
    </source>
</evidence>
<dbReference type="GO" id="GO:0016887">
    <property type="term" value="F:ATP hydrolysis activity"/>
    <property type="evidence" value="ECO:0007669"/>
    <property type="project" value="InterPro"/>
</dbReference>
<dbReference type="Pfam" id="PF00005">
    <property type="entry name" value="ABC_tran"/>
    <property type="match status" value="2"/>
</dbReference>
<dbReference type="FunFam" id="3.40.50.300:FF:000179">
    <property type="entry name" value="ABC transporter G family member 34"/>
    <property type="match status" value="1"/>
</dbReference>
<dbReference type="SUPFAM" id="SSF52540">
    <property type="entry name" value="P-loop containing nucleoside triphosphate hydrolases"/>
    <property type="match status" value="2"/>
</dbReference>
<comment type="similarity">
    <text evidence="2">Belongs to the ABC transporter superfamily. ABCG family. PDR (TC 3.A.1.205) subfamily.</text>
</comment>
<feature type="transmembrane region" description="Helical" evidence="10">
    <location>
        <begin position="1219"/>
        <end position="1240"/>
    </location>
</feature>
<evidence type="ECO:0000256" key="2">
    <source>
        <dbReference type="ARBA" id="ARBA00006012"/>
    </source>
</evidence>
<dbReference type="InterPro" id="IPR013581">
    <property type="entry name" value="PDR_assoc"/>
</dbReference>
<organism evidence="12 13">
    <name type="scientific">Apatococcus fuscideae</name>
    <dbReference type="NCBI Taxonomy" id="2026836"/>
    <lineage>
        <taxon>Eukaryota</taxon>
        <taxon>Viridiplantae</taxon>
        <taxon>Chlorophyta</taxon>
        <taxon>core chlorophytes</taxon>
        <taxon>Trebouxiophyceae</taxon>
        <taxon>Chlorellales</taxon>
        <taxon>Chlorellaceae</taxon>
        <taxon>Apatococcus</taxon>
    </lineage>
</organism>
<keyword evidence="4 10" id="KW-0812">Transmembrane</keyword>
<dbReference type="PANTHER" id="PTHR19241">
    <property type="entry name" value="ATP-BINDING CASSETTE TRANSPORTER"/>
    <property type="match status" value="1"/>
</dbReference>
<keyword evidence="8 10" id="KW-1133">Transmembrane helix</keyword>
<evidence type="ECO:0000256" key="8">
    <source>
        <dbReference type="ARBA" id="ARBA00022989"/>
    </source>
</evidence>
<evidence type="ECO:0000313" key="13">
    <source>
        <dbReference type="Proteomes" id="UP001485043"/>
    </source>
</evidence>
<evidence type="ECO:0000256" key="4">
    <source>
        <dbReference type="ARBA" id="ARBA00022692"/>
    </source>
</evidence>
<keyword evidence="7" id="KW-0067">ATP-binding</keyword>
<feature type="transmembrane region" description="Helical" evidence="10">
    <location>
        <begin position="638"/>
        <end position="659"/>
    </location>
</feature>
<keyword evidence="9 10" id="KW-0472">Membrane</keyword>
<keyword evidence="3" id="KW-0813">Transport</keyword>
<dbReference type="InterPro" id="IPR043926">
    <property type="entry name" value="ABCG_dom"/>
</dbReference>
<dbReference type="PROSITE" id="PS50893">
    <property type="entry name" value="ABC_TRANSPORTER_2"/>
    <property type="match status" value="2"/>
</dbReference>
<dbReference type="Gene3D" id="3.40.50.300">
    <property type="entry name" value="P-loop containing nucleotide triphosphate hydrolases"/>
    <property type="match status" value="2"/>
</dbReference>
<dbReference type="GO" id="GO:0140359">
    <property type="term" value="F:ABC-type transporter activity"/>
    <property type="evidence" value="ECO:0007669"/>
    <property type="project" value="InterPro"/>
</dbReference>
<feature type="transmembrane region" description="Helical" evidence="10">
    <location>
        <begin position="1359"/>
        <end position="1379"/>
    </location>
</feature>
<dbReference type="GO" id="GO:0005524">
    <property type="term" value="F:ATP binding"/>
    <property type="evidence" value="ECO:0007669"/>
    <property type="project" value="UniProtKB-KW"/>
</dbReference>
<dbReference type="EMBL" id="JALJOV010000215">
    <property type="protein sequence ID" value="KAK9865807.1"/>
    <property type="molecule type" value="Genomic_DNA"/>
</dbReference>
<feature type="transmembrane region" description="Helical" evidence="10">
    <location>
        <begin position="1252"/>
        <end position="1273"/>
    </location>
</feature>
<feature type="transmembrane region" description="Helical" evidence="10">
    <location>
        <begin position="598"/>
        <end position="618"/>
    </location>
</feature>
<dbReference type="SMART" id="SM00382">
    <property type="entry name" value="AAA"/>
    <property type="match status" value="2"/>
</dbReference>
<evidence type="ECO:0000256" key="3">
    <source>
        <dbReference type="ARBA" id="ARBA00022448"/>
    </source>
</evidence>
<reference evidence="12 13" key="1">
    <citation type="journal article" date="2024" name="Nat. Commun.">
        <title>Phylogenomics reveals the evolutionary origins of lichenization in chlorophyte algae.</title>
        <authorList>
            <person name="Puginier C."/>
            <person name="Libourel C."/>
            <person name="Otte J."/>
            <person name="Skaloud P."/>
            <person name="Haon M."/>
            <person name="Grisel S."/>
            <person name="Petersen M."/>
            <person name="Berrin J.G."/>
            <person name="Delaux P.M."/>
            <person name="Dal Grande F."/>
            <person name="Keller J."/>
        </authorList>
    </citation>
    <scope>NUCLEOTIDE SEQUENCE [LARGE SCALE GENOMIC DNA]</scope>
    <source>
        <strain evidence="12 13">SAG 2523</strain>
    </source>
</reference>
<comment type="caution">
    <text evidence="12">The sequence shown here is derived from an EMBL/GenBank/DDBJ whole genome shotgun (WGS) entry which is preliminary data.</text>
</comment>
<comment type="subcellular location">
    <subcellularLocation>
        <location evidence="1">Membrane</location>
        <topology evidence="1">Multi-pass membrane protein</topology>
    </subcellularLocation>
</comment>
<dbReference type="Pfam" id="PF19055">
    <property type="entry name" value="ABC2_membrane_7"/>
    <property type="match status" value="1"/>
</dbReference>
<feature type="domain" description="ABC transporter" evidence="11">
    <location>
        <begin position="873"/>
        <end position="1131"/>
    </location>
</feature>
<dbReference type="Pfam" id="PF01061">
    <property type="entry name" value="ABC2_membrane"/>
    <property type="match status" value="2"/>
</dbReference>
<dbReference type="InterPro" id="IPR027417">
    <property type="entry name" value="P-loop_NTPase"/>
</dbReference>
<dbReference type="InterPro" id="IPR003439">
    <property type="entry name" value="ABC_transporter-like_ATP-bd"/>
</dbReference>
<dbReference type="InterPro" id="IPR013525">
    <property type="entry name" value="ABC2_TM"/>
</dbReference>
<feature type="transmembrane region" description="Helical" evidence="10">
    <location>
        <begin position="559"/>
        <end position="578"/>
    </location>
</feature>
<dbReference type="CDD" id="cd03232">
    <property type="entry name" value="ABCG_PDR_domain2"/>
    <property type="match status" value="1"/>
</dbReference>
<dbReference type="InterPro" id="IPR034003">
    <property type="entry name" value="ABCG_PDR_2"/>
</dbReference>
<feature type="transmembrane region" description="Helical" evidence="10">
    <location>
        <begin position="1329"/>
        <end position="1347"/>
    </location>
</feature>
<name>A0AAW1T9P9_9CHLO</name>
<evidence type="ECO:0000256" key="6">
    <source>
        <dbReference type="ARBA" id="ARBA00022741"/>
    </source>
</evidence>
<dbReference type="GO" id="GO:0071944">
    <property type="term" value="C:cell periphery"/>
    <property type="evidence" value="ECO:0007669"/>
    <property type="project" value="UniProtKB-ARBA"/>
</dbReference>
<protein>
    <recommendedName>
        <fullName evidence="11">ABC transporter domain-containing protein</fullName>
    </recommendedName>
</protein>
<feature type="transmembrane region" description="Helical" evidence="10">
    <location>
        <begin position="1440"/>
        <end position="1463"/>
    </location>
</feature>
<proteinExistence type="inferred from homology"/>
<keyword evidence="13" id="KW-1185">Reference proteome</keyword>
<feature type="transmembrane region" description="Helical" evidence="10">
    <location>
        <begin position="525"/>
        <end position="547"/>
    </location>
</feature>
<keyword evidence="6" id="KW-0547">Nucleotide-binding</keyword>
<feature type="transmembrane region" description="Helical" evidence="10">
    <location>
        <begin position="671"/>
        <end position="691"/>
    </location>
</feature>
<sequence>MMVTPGIEGLGTTNVHGGKASYRRLSVGEFEHLRRKDDDEAELQTAALERPDYTSLDSSKVLLPSKDQDAKEPRTVSIRHMTRTQKEILVNNVLETEDQEALELFRKMKERRERVNLPLSTVEVRFEKLTIAAPISVGSSGLPTITNAYRGMFDGFLEMIRLKKTVKRDFTILDNVSGIIPPNRICLLLGPPGSGKSTLLEALAGKLEHNNMSREGDITYNGRSLKEFIPERTAAYVTQYDNHMAELTVRETLDFSRRVQGAGSRGDNLEALKEAEKAAGIEPDPHVAAFMKANTLEGKAESIHTEFILHILGLNVCADTLVGSQMIRGISGGQKKRVTTAEMISGPKRTLFMDEISTGLDSSTTFQIVRNFRDFAHLAGGTVLIALLQPAPEVFDLFDDVMLLSEGHVLYHGPRGEVLGFFQSLGFDCPARKGIPDFLQEVTGRKDQQAYWVRSEPYQFVSVLEIAEAFQTSKIGQENAARLAQPFQQDERSEAALVRKRYALSGMEELKACLRREWTSVKRTAFIYVFKTAQVIIMGLIAATLWLRTQLHPRELGDATRYAGFTFFTLITLIFNGIAEMSIAIEKLPIFVNQRDNFFYRPASYVMPVTLMRLPYSLLEAVVWTGLTYWEIDLAPDAGRFFIFLFLCFLVHQWSVSFFRMMGAICRNLVVANAVGLMMMLVILLCGGFVITKQNIHHWVVWLYWISPMQYAQRAFLINEFTSQRWQKLPYPSCGAISDTCSASTRAQTVYSDETLGNGALSQFGFPDHYKWVWIGIGYLVFCIVLFNLAIIWAHKALGAPGVTTPTKSEEQLQEREDALHGNKGTTKAGSSASNGASFKEVEMGSVDVATGNGKVAAEPASGMSLPFEPVTLTFNELHYLVPLPPQQADSPNAVDGPNGRELELLKGISGAFRPRTLTALMGVTGAGKTTLMDVLACRKTGGRITGDVMINGHPQKADSFARVSGYVEQTDIHEPFTTVKEALTFSANMRITNPPDSAATRMYVDEVMKLVELEPLAGSLAGRPGESGLSVEQRKRLTIAVELVANPAIVFMDEPTSGLDARAAAIVMRCVRNIVNTGRTIVCTIHQPSIDIFESFTELVLLKRGGETISVDPWGHIPAAPGVEPIKEGLNPATWMLEQTTVGQEARLGVNFAEIYRQSDFARDYQKIIEDSSTPKDGSQPIHFDKKFALSMVGQYRWLLWRYMITYWRTTEYNAVRFLLTIGIAVFFGFVFWTLGGHVTSQLGITAVQGALYASTVFVGIINSISCQPIVAGKRGVMYREKAAGMYSVFPWVAGMATAELVYGTVQAVIFSCVLYFAAGFARDAGKFFWFLLFCWFTLIWFSWFGMASVALTPNVKVAAVFSSNFYSLVNLFAGFILPRPDVPGWWVWMSWLCPTTYTIEGLIASQVGNYVNPLVTGSGTITTPRQYIKSVYGYRATFLGQCVAILASWLVALFFISYLCFRYINHLKR</sequence>
<feature type="transmembrane region" description="Helical" evidence="10">
    <location>
        <begin position="772"/>
        <end position="794"/>
    </location>
</feature>
<dbReference type="InterPro" id="IPR003593">
    <property type="entry name" value="AAA+_ATPase"/>
</dbReference>
<evidence type="ECO:0000256" key="1">
    <source>
        <dbReference type="ARBA" id="ARBA00004141"/>
    </source>
</evidence>
<evidence type="ECO:0000256" key="9">
    <source>
        <dbReference type="ARBA" id="ARBA00023136"/>
    </source>
</evidence>
<gene>
    <name evidence="12" type="ORF">WJX84_001141</name>
</gene>
<evidence type="ECO:0000256" key="5">
    <source>
        <dbReference type="ARBA" id="ARBA00022737"/>
    </source>
</evidence>
<dbReference type="GO" id="GO:0016020">
    <property type="term" value="C:membrane"/>
    <property type="evidence" value="ECO:0007669"/>
    <property type="project" value="UniProtKB-SubCell"/>
</dbReference>
<feature type="domain" description="ABC transporter" evidence="11">
    <location>
        <begin position="157"/>
        <end position="431"/>
    </location>
</feature>
<dbReference type="FunFam" id="3.40.50.300:FF:000059">
    <property type="entry name" value="ABC transporter G family member 40"/>
    <property type="match status" value="1"/>
</dbReference>
<evidence type="ECO:0000256" key="7">
    <source>
        <dbReference type="ARBA" id="ARBA00022840"/>
    </source>
</evidence>
<evidence type="ECO:0000256" key="10">
    <source>
        <dbReference type="SAM" id="Phobius"/>
    </source>
</evidence>